<dbReference type="Gene3D" id="3.90.245.10">
    <property type="entry name" value="Ribonucleoside hydrolase-like"/>
    <property type="match status" value="1"/>
</dbReference>
<feature type="domain" description="Inosine/uridine-preferring nucleoside hydrolase" evidence="4">
    <location>
        <begin position="650"/>
        <end position="910"/>
    </location>
</feature>
<dbReference type="CDD" id="cd16146">
    <property type="entry name" value="ARS_like"/>
    <property type="match status" value="1"/>
</dbReference>
<dbReference type="InterPro" id="IPR001910">
    <property type="entry name" value="Inosine/uridine_hydrolase_dom"/>
</dbReference>
<dbReference type="PROSITE" id="PS00523">
    <property type="entry name" value="SULFATASE_1"/>
    <property type="match status" value="1"/>
</dbReference>
<dbReference type="InterPro" id="IPR036452">
    <property type="entry name" value="Ribo_hydro-like"/>
</dbReference>
<dbReference type="EMBL" id="CP017641">
    <property type="protein sequence ID" value="APZ95280.1"/>
    <property type="molecule type" value="Genomic_DNA"/>
</dbReference>
<comment type="similarity">
    <text evidence="1">Belongs to the sulfatase family.</text>
</comment>
<sequence length="947" mass="104475">MQRSRKLSIRLVGQAFRKPFRVGEMAFRGSGLLGRRFLPLLIVVSAVSHIEAAVRPNVIVVITDDQGYGELSAHGNPVLSTPHLDRLASESIRLTDFHVAPMCTPTRGQLMTGVDALRNGAVNVSSGRTLLRRELPTLGNVFAEAGWSTGLFGKWHLGDTWPYRPQDRGFQESVWFPSSHIGSVPDQWQNDYFDDTYVHIGHRKVYSGYTTDVLFDEAMSWMKREAEAERPFVCCLATAAAHQPHYVPQKYLAPVRNALQAARNNLPSFASELTPDTEEQLIRFLAMCANIDENTGRLEQFLTEHKLRDNTVFVFLTDNGSTFGPRYFNANMKGGKTSLWEGGHRVPCFIRWPDGELRPSGDVSGLTQVQDLLPTLVDLAGLPNSSIDHCDGISLASVLRGTSEVADDRMLVINYSRMPFRAVRTLPTNRSIPRREGAAVLWKRWRLLEDKALYDLDADPLQANNVIEKHPAVVAAMRSHLNDWWDGVKQVAKEFQPSVVGHAMQNPVVLTACEWADVFVDQQAQVRRGDRKNGLWHIDVARAGDYAFTLSRWPEESGLKLRDGVAETQLTDGMLPAGPAWQIGSARIQVGSTKRRAKVQADATSVRFELSLPAGRTTLQTWFDDPDGKPISGAYYVSVECLKPVAPMKVILDTDMSGDCDDAGALAILHALADRGECELLATVVNRADLTNASAAATDAINTYYGRPRIPIGTDKIGPTALQRSSPFAVTLRDDFANDVGPDDEAPDALDVYMRVLGDQPDHSVTICSVGAFSNLAELCRAEPELVRAKVERLVVMGGAFPESTRPETNIATHREAAQFVADHWPGEIVWHGFEVGHALIVGKGLKLTSNRNPVRKAYELRPYAGRMAIDQGKPAYDLAAALFAVRGAEPEFWKTIEGGRVQVDDAGQTRWLSDQDGQHSYVQHVGAPSRLAAVIESLLVARPAKM</sequence>
<dbReference type="PANTHER" id="PTHR43264:SF1">
    <property type="entry name" value="INOSINE_URIDINE-PREFERRING NUCLEOSIDE HYDROLASE DOMAIN-CONTAINING PROTEIN"/>
    <property type="match status" value="1"/>
</dbReference>
<dbReference type="Pfam" id="PF01156">
    <property type="entry name" value="IU_nuc_hydro"/>
    <property type="match status" value="1"/>
</dbReference>
<dbReference type="EC" id="3.1.6.1" evidence="5"/>
<protein>
    <submittedName>
        <fullName evidence="5">Arylsulfatase</fullName>
        <ecNumber evidence="5">3.1.6.1</ecNumber>
    </submittedName>
</protein>
<name>A0A1P8WMJ7_9PLAN</name>
<dbReference type="GO" id="GO:0016799">
    <property type="term" value="F:hydrolase activity, hydrolyzing N-glycosyl compounds"/>
    <property type="evidence" value="ECO:0007669"/>
    <property type="project" value="InterPro"/>
</dbReference>
<organism evidence="5 6">
    <name type="scientific">Fuerstiella marisgermanici</name>
    <dbReference type="NCBI Taxonomy" id="1891926"/>
    <lineage>
        <taxon>Bacteria</taxon>
        <taxon>Pseudomonadati</taxon>
        <taxon>Planctomycetota</taxon>
        <taxon>Planctomycetia</taxon>
        <taxon>Planctomycetales</taxon>
        <taxon>Planctomycetaceae</taxon>
        <taxon>Fuerstiella</taxon>
    </lineage>
</organism>
<dbReference type="SUPFAM" id="SSF53649">
    <property type="entry name" value="Alkaline phosphatase-like"/>
    <property type="match status" value="1"/>
</dbReference>
<dbReference type="InterPro" id="IPR024607">
    <property type="entry name" value="Sulfatase_CS"/>
</dbReference>
<dbReference type="STRING" id="1891926.Fuma_04936"/>
<dbReference type="OrthoDB" id="9783154at2"/>
<dbReference type="Proteomes" id="UP000187735">
    <property type="component" value="Chromosome"/>
</dbReference>
<dbReference type="Gene3D" id="3.30.1120.10">
    <property type="match status" value="1"/>
</dbReference>
<proteinExistence type="inferred from homology"/>
<dbReference type="RefSeq" id="WP_077026466.1">
    <property type="nucleotide sequence ID" value="NZ_CP017641.1"/>
</dbReference>
<dbReference type="InterPro" id="IPR017850">
    <property type="entry name" value="Alkaline_phosphatase_core_sf"/>
</dbReference>
<evidence type="ECO:0000313" key="6">
    <source>
        <dbReference type="Proteomes" id="UP000187735"/>
    </source>
</evidence>
<dbReference type="SUPFAM" id="SSF53590">
    <property type="entry name" value="Nucleoside hydrolase"/>
    <property type="match status" value="1"/>
</dbReference>
<dbReference type="Pfam" id="PF00884">
    <property type="entry name" value="Sulfatase"/>
    <property type="match status" value="1"/>
</dbReference>
<dbReference type="PANTHER" id="PTHR43264">
    <property type="match status" value="1"/>
</dbReference>
<feature type="domain" description="Sulfatase N-terminal" evidence="3">
    <location>
        <begin position="56"/>
        <end position="381"/>
    </location>
</feature>
<dbReference type="KEGG" id="fmr:Fuma_04936"/>
<evidence type="ECO:0000256" key="1">
    <source>
        <dbReference type="ARBA" id="ARBA00008779"/>
    </source>
</evidence>
<dbReference type="Gene3D" id="3.40.720.10">
    <property type="entry name" value="Alkaline Phosphatase, subunit A"/>
    <property type="match status" value="1"/>
</dbReference>
<accession>A0A1P8WMJ7</accession>
<keyword evidence="6" id="KW-1185">Reference proteome</keyword>
<dbReference type="GO" id="GO:0004065">
    <property type="term" value="F:arylsulfatase activity"/>
    <property type="evidence" value="ECO:0007669"/>
    <property type="project" value="UniProtKB-EC"/>
</dbReference>
<evidence type="ECO:0000256" key="2">
    <source>
        <dbReference type="ARBA" id="ARBA00022801"/>
    </source>
</evidence>
<gene>
    <name evidence="5" type="primary">atsA_34</name>
    <name evidence="5" type="ORF">Fuma_04936</name>
</gene>
<dbReference type="CDD" id="cd02652">
    <property type="entry name" value="nuc_hydro_2"/>
    <property type="match status" value="1"/>
</dbReference>
<dbReference type="AlphaFoldDB" id="A0A1P8WMJ7"/>
<dbReference type="InterPro" id="IPR000917">
    <property type="entry name" value="Sulfatase_N"/>
</dbReference>
<evidence type="ECO:0000259" key="3">
    <source>
        <dbReference type="Pfam" id="PF00884"/>
    </source>
</evidence>
<evidence type="ECO:0000313" key="5">
    <source>
        <dbReference type="EMBL" id="APZ95280.1"/>
    </source>
</evidence>
<keyword evidence="2 5" id="KW-0378">Hydrolase</keyword>
<evidence type="ECO:0000259" key="4">
    <source>
        <dbReference type="Pfam" id="PF01156"/>
    </source>
</evidence>
<reference evidence="5 6" key="1">
    <citation type="journal article" date="2016" name="Front. Microbiol.">
        <title>Fuerstia marisgermanicae gen. nov., sp. nov., an Unusual Member of the Phylum Planctomycetes from the German Wadden Sea.</title>
        <authorList>
            <person name="Kohn T."/>
            <person name="Heuer A."/>
            <person name="Jogler M."/>
            <person name="Vollmers J."/>
            <person name="Boedeker C."/>
            <person name="Bunk B."/>
            <person name="Rast P."/>
            <person name="Borchert D."/>
            <person name="Glockner I."/>
            <person name="Freese H.M."/>
            <person name="Klenk H.P."/>
            <person name="Overmann J."/>
            <person name="Kaster A.K."/>
            <person name="Rohde M."/>
            <person name="Wiegand S."/>
            <person name="Jogler C."/>
        </authorList>
    </citation>
    <scope>NUCLEOTIDE SEQUENCE [LARGE SCALE GENOMIC DNA]</scope>
    <source>
        <strain evidence="5 6">NH11</strain>
    </source>
</reference>